<organism evidence="4 5">
    <name type="scientific">Cylindrotheca closterium</name>
    <dbReference type="NCBI Taxonomy" id="2856"/>
    <lineage>
        <taxon>Eukaryota</taxon>
        <taxon>Sar</taxon>
        <taxon>Stramenopiles</taxon>
        <taxon>Ochrophyta</taxon>
        <taxon>Bacillariophyta</taxon>
        <taxon>Bacillariophyceae</taxon>
        <taxon>Bacillariophycidae</taxon>
        <taxon>Bacillariales</taxon>
        <taxon>Bacillariaceae</taxon>
        <taxon>Cylindrotheca</taxon>
    </lineage>
</organism>
<feature type="compositionally biased region" description="Polar residues" evidence="2">
    <location>
        <begin position="64"/>
        <end position="78"/>
    </location>
</feature>
<gene>
    <name evidence="4" type="ORF">CYCCA115_LOCUS22295</name>
</gene>
<reference evidence="4" key="1">
    <citation type="submission" date="2023-08" db="EMBL/GenBank/DDBJ databases">
        <authorList>
            <person name="Audoor S."/>
            <person name="Bilcke G."/>
        </authorList>
    </citation>
    <scope>NUCLEOTIDE SEQUENCE</scope>
</reference>
<dbReference type="EMBL" id="CAKOGP040002313">
    <property type="protein sequence ID" value="CAJ1966712.1"/>
    <property type="molecule type" value="Genomic_DNA"/>
</dbReference>
<protein>
    <recommendedName>
        <fullName evidence="3">FPL domain-containing protein</fullName>
    </recommendedName>
</protein>
<name>A0AAD2GAD1_9STRA</name>
<evidence type="ECO:0000259" key="3">
    <source>
        <dbReference type="Pfam" id="PF09758"/>
    </source>
</evidence>
<dbReference type="Pfam" id="PF09758">
    <property type="entry name" value="FPL"/>
    <property type="match status" value="1"/>
</dbReference>
<dbReference type="GO" id="GO:0005794">
    <property type="term" value="C:Golgi apparatus"/>
    <property type="evidence" value="ECO:0007669"/>
    <property type="project" value="TreeGrafter"/>
</dbReference>
<feature type="region of interest" description="Disordered" evidence="2">
    <location>
        <begin position="64"/>
        <end position="103"/>
    </location>
</feature>
<dbReference type="GO" id="GO:0005770">
    <property type="term" value="C:late endosome"/>
    <property type="evidence" value="ECO:0007669"/>
    <property type="project" value="TreeGrafter"/>
</dbReference>
<dbReference type="InterPro" id="IPR039272">
    <property type="entry name" value="CLEC16A/TT9"/>
</dbReference>
<evidence type="ECO:0000256" key="2">
    <source>
        <dbReference type="SAM" id="MobiDB-lite"/>
    </source>
</evidence>
<proteinExistence type="predicted"/>
<dbReference type="GO" id="GO:0016197">
    <property type="term" value="P:endosomal transport"/>
    <property type="evidence" value="ECO:0007669"/>
    <property type="project" value="TreeGrafter"/>
</dbReference>
<feature type="domain" description="FPL" evidence="3">
    <location>
        <begin position="220"/>
        <end position="315"/>
    </location>
</feature>
<keyword evidence="5" id="KW-1185">Reference proteome</keyword>
<evidence type="ECO:0000256" key="1">
    <source>
        <dbReference type="ARBA" id="ARBA00023006"/>
    </source>
</evidence>
<comment type="caution">
    <text evidence="4">The sequence shown here is derived from an EMBL/GenBank/DDBJ whole genome shotgun (WGS) entry which is preliminary data.</text>
</comment>
<feature type="region of interest" description="Disordered" evidence="2">
    <location>
        <begin position="324"/>
        <end position="367"/>
    </location>
</feature>
<dbReference type="PANTHER" id="PTHR21481:SF0">
    <property type="entry name" value="PROTEIN CLEC16A"/>
    <property type="match status" value="1"/>
</dbReference>
<sequence length="1267" mass="140523">MFGSAKKKKQNSITEGKHKSPLDELNFLLDRLEGIIFHTKLSYIKSLLGYAEEIATPQRSSVNLFGRKSNSSTSTPTKASLKKNDSASSPNFKTPEKTKDGDAMFIPMESDSVQNTVEIIRRVSELVVFAESAAASQTEEKQESEKYIAVFDSFFERNGLALITDILTGASFDLRTIRDEERVNVDSDQSPKKNDLASIEELLEGFDMDEHKYLLLPPLPIAIQAIQSVSILVQNVKRATSLFFILSNNHITQLINAPLEKYDIADRMKRDDDGNQMSPRRSGSQELAELSTNFVNFLKSLALRMNAETLQFFLTYPQDAAENPEATTLQESKNSEDSTEQDAEDKPLDEMEGTTTQEEEEDQVETEAQNIPYERIRVEFPLYERALEFCSTHNDSFIRITAMNICLNTLRLSVVGSEEDDGQNQDSSLESPDGVLHNARALPMRERLAIAQFVCSPRRVERLISPIFTKLAQFWGVMEEQYRELDKIKVQRLPKPSDDANASGQLKTEKAKLSAKRKKAEDSFSDTAACVQDELLLLEDVLSVGLTTLNEQTIEMMFATFVYPLLLQPLLLYFQRSTVPSNVLYADPVFLSYLGLGVADSSTEGGENSTISAPAKSALFLLTAVFQFVTNRPLLKLLFTALFHPLSPSSTGETTIRVDPEIVCLDKDRNIVLRVDLQNDDSQEAKINRETYDFGISSATKRSSGKSRSIENSSDSCVFVLSPALAEILRFNGEDGALVAKSRNNPYRKAIFQCFALSSELSDLSPLAVFPVDAAFSALDGEFVSDIVFGVDVVAHAKKHQSYGALSEKQIDRLDDRDIGGAGIGVKSRFSLGDDSDGDYVTQVLSSFQKCLAKARPGAKGTWKLDYRVAAAHAVLCAIQRNPVAQKNAKEVFCTRYREASAFLASIPKGLERFGDSNLRPTYDKTNGEDDKRKAYQGILMNRIFRGDAQSVALMDQLMRLKSESSSSMFVPVASRGSYKMLCKQSCQFPLLEPGTFNAALQEAVESARSWASMDAFCKILESAERTNGASIRRAVTGGIAVKEDSGIVPTYRLNLSYGPMSRSMEIPMFQEDTSSKSYTDAEPGSVVSLVGRTAFPCVCEVPPACAPLFSAEGAKVVSQGITWQSLYLVVLGWNLVLAEPERKSSGNGRVVMVCRLENLSVGVDTGEFPQSTAARRLIVSHDGQDETPPGLFMFESPPTRREEGVFVHLSKFRTTLDIWFENQKALDLAFVKVKRFIALAKAHRGHLLQEYLLQQAKEGADMVQEK</sequence>
<keyword evidence="1" id="KW-0072">Autophagy</keyword>
<dbReference type="PANTHER" id="PTHR21481">
    <property type="entry name" value="PROTEIN CLEC16A"/>
    <property type="match status" value="1"/>
</dbReference>
<evidence type="ECO:0000313" key="5">
    <source>
        <dbReference type="Proteomes" id="UP001295423"/>
    </source>
</evidence>
<evidence type="ECO:0000313" key="4">
    <source>
        <dbReference type="EMBL" id="CAJ1966712.1"/>
    </source>
</evidence>
<dbReference type="GO" id="GO:0006914">
    <property type="term" value="P:autophagy"/>
    <property type="evidence" value="ECO:0007669"/>
    <property type="project" value="UniProtKB-KW"/>
</dbReference>
<dbReference type="Proteomes" id="UP001295423">
    <property type="component" value="Unassembled WGS sequence"/>
</dbReference>
<dbReference type="InterPro" id="IPR019155">
    <property type="entry name" value="CLEC16A/TT9_N"/>
</dbReference>
<accession>A0AAD2GAD1</accession>
<dbReference type="GO" id="GO:1901096">
    <property type="term" value="P:regulation of autophagosome maturation"/>
    <property type="evidence" value="ECO:0007669"/>
    <property type="project" value="TreeGrafter"/>
</dbReference>
<dbReference type="GO" id="GO:0007034">
    <property type="term" value="P:vacuolar transport"/>
    <property type="evidence" value="ECO:0007669"/>
    <property type="project" value="TreeGrafter"/>
</dbReference>
<dbReference type="AlphaFoldDB" id="A0AAD2GAD1"/>